<dbReference type="SUPFAM" id="SSF46689">
    <property type="entry name" value="Homeodomain-like"/>
    <property type="match status" value="1"/>
</dbReference>
<feature type="domain" description="HTH rpiR-type" evidence="4">
    <location>
        <begin position="3"/>
        <end position="79"/>
    </location>
</feature>
<keyword evidence="3" id="KW-0804">Transcription</keyword>
<dbReference type="GO" id="GO:0097367">
    <property type="term" value="F:carbohydrate derivative binding"/>
    <property type="evidence" value="ECO:0007669"/>
    <property type="project" value="InterPro"/>
</dbReference>
<dbReference type="AlphaFoldDB" id="A0A220UB02"/>
<dbReference type="Proteomes" id="UP000198398">
    <property type="component" value="Chromosome"/>
</dbReference>
<reference evidence="7" key="1">
    <citation type="submission" date="2017-07" db="EMBL/GenBank/DDBJ databases">
        <title>Brachybacterium sp. VR2415.</title>
        <authorList>
            <person name="Tak E.J."/>
            <person name="Bae J.-W."/>
        </authorList>
    </citation>
    <scope>NUCLEOTIDE SEQUENCE [LARGE SCALE GENOMIC DNA]</scope>
    <source>
        <strain evidence="7">VR2415</strain>
    </source>
</reference>
<keyword evidence="2" id="KW-0238">DNA-binding</keyword>
<sequence length="286" mass="29904">MATPVLPRLHSRSEDLQPVQRRIAEVILADPLGAGRLTIDQLAAAAACAQSSVVNFARELGFTGYREFRAELAEEAVRATAREGEHAFPTDIDPTDPLATSVARIAAADARAVRDTVRLLDLAVLEESARALSSSRRILLVGVGASGLAATDLQYKLTRLGFSAQALTSAHDALPAVTALGDQDCLLAISDSGRTTDVLDAVEIAARSGARTIAITGSPVGPLARSCEFVLLTASREPSFRAGATSSRIAQLTIADCLLVAISATLPDAGAEALARTRAALEGRRR</sequence>
<dbReference type="InterPro" id="IPR009057">
    <property type="entry name" value="Homeodomain-like_sf"/>
</dbReference>
<keyword evidence="1" id="KW-0805">Transcription regulation</keyword>
<evidence type="ECO:0000256" key="3">
    <source>
        <dbReference type="ARBA" id="ARBA00023163"/>
    </source>
</evidence>
<dbReference type="Gene3D" id="3.40.50.10490">
    <property type="entry name" value="Glucose-6-phosphate isomerase like protein, domain 1"/>
    <property type="match status" value="1"/>
</dbReference>
<dbReference type="CDD" id="cd05013">
    <property type="entry name" value="SIS_RpiR"/>
    <property type="match status" value="1"/>
</dbReference>
<dbReference type="InterPro" id="IPR047640">
    <property type="entry name" value="RpiR-like"/>
</dbReference>
<dbReference type="InterPro" id="IPR035472">
    <property type="entry name" value="RpiR-like_SIS"/>
</dbReference>
<proteinExistence type="predicted"/>
<dbReference type="InterPro" id="IPR046348">
    <property type="entry name" value="SIS_dom_sf"/>
</dbReference>
<evidence type="ECO:0000313" key="7">
    <source>
        <dbReference type="Proteomes" id="UP000198398"/>
    </source>
</evidence>
<dbReference type="PROSITE" id="PS51071">
    <property type="entry name" value="HTH_RPIR"/>
    <property type="match status" value="1"/>
</dbReference>
<dbReference type="InterPro" id="IPR000281">
    <property type="entry name" value="HTH_RpiR"/>
</dbReference>
<dbReference type="InterPro" id="IPR036388">
    <property type="entry name" value="WH-like_DNA-bd_sf"/>
</dbReference>
<dbReference type="SUPFAM" id="SSF53697">
    <property type="entry name" value="SIS domain"/>
    <property type="match status" value="1"/>
</dbReference>
<feature type="domain" description="SIS" evidence="5">
    <location>
        <begin position="128"/>
        <end position="271"/>
    </location>
</feature>
<evidence type="ECO:0000313" key="6">
    <source>
        <dbReference type="EMBL" id="ASK65329.1"/>
    </source>
</evidence>
<dbReference type="GO" id="GO:1901135">
    <property type="term" value="P:carbohydrate derivative metabolic process"/>
    <property type="evidence" value="ECO:0007669"/>
    <property type="project" value="InterPro"/>
</dbReference>
<organism evidence="6 7">
    <name type="scientific">Brachybacterium avium</name>
    <dbReference type="NCBI Taxonomy" id="2017485"/>
    <lineage>
        <taxon>Bacteria</taxon>
        <taxon>Bacillati</taxon>
        <taxon>Actinomycetota</taxon>
        <taxon>Actinomycetes</taxon>
        <taxon>Micrococcales</taxon>
        <taxon>Dermabacteraceae</taxon>
        <taxon>Brachybacterium</taxon>
    </lineage>
</organism>
<dbReference type="PANTHER" id="PTHR30514:SF1">
    <property type="entry name" value="HTH-TYPE TRANSCRIPTIONAL REGULATOR HEXR-RELATED"/>
    <property type="match status" value="1"/>
</dbReference>
<dbReference type="InterPro" id="IPR001347">
    <property type="entry name" value="SIS_dom"/>
</dbReference>
<evidence type="ECO:0000259" key="5">
    <source>
        <dbReference type="PROSITE" id="PS51464"/>
    </source>
</evidence>
<dbReference type="OrthoDB" id="370421at2"/>
<name>A0A220UB02_9MICO</name>
<dbReference type="RefSeq" id="WP_089064571.1">
    <property type="nucleotide sequence ID" value="NZ_CP022316.1"/>
</dbReference>
<evidence type="ECO:0000256" key="2">
    <source>
        <dbReference type="ARBA" id="ARBA00023125"/>
    </source>
</evidence>
<dbReference type="KEGG" id="brv:CFK39_05250"/>
<dbReference type="PROSITE" id="PS51464">
    <property type="entry name" value="SIS"/>
    <property type="match status" value="1"/>
</dbReference>
<dbReference type="EMBL" id="CP022316">
    <property type="protein sequence ID" value="ASK65329.1"/>
    <property type="molecule type" value="Genomic_DNA"/>
</dbReference>
<keyword evidence="7" id="KW-1185">Reference proteome</keyword>
<dbReference type="PANTHER" id="PTHR30514">
    <property type="entry name" value="GLUCOKINASE"/>
    <property type="match status" value="1"/>
</dbReference>
<dbReference type="Pfam" id="PF01380">
    <property type="entry name" value="SIS"/>
    <property type="match status" value="1"/>
</dbReference>
<dbReference type="Pfam" id="PF01418">
    <property type="entry name" value="HTH_6"/>
    <property type="match status" value="1"/>
</dbReference>
<dbReference type="GO" id="GO:0003700">
    <property type="term" value="F:DNA-binding transcription factor activity"/>
    <property type="evidence" value="ECO:0007669"/>
    <property type="project" value="InterPro"/>
</dbReference>
<gene>
    <name evidence="6" type="ORF">CFK39_05250</name>
</gene>
<evidence type="ECO:0000256" key="1">
    <source>
        <dbReference type="ARBA" id="ARBA00023015"/>
    </source>
</evidence>
<dbReference type="GO" id="GO:0003677">
    <property type="term" value="F:DNA binding"/>
    <property type="evidence" value="ECO:0007669"/>
    <property type="project" value="UniProtKB-KW"/>
</dbReference>
<evidence type="ECO:0000259" key="4">
    <source>
        <dbReference type="PROSITE" id="PS51071"/>
    </source>
</evidence>
<accession>A0A220UB02</accession>
<protein>
    <submittedName>
        <fullName evidence="6">Transcriptional regulator</fullName>
    </submittedName>
</protein>
<dbReference type="Gene3D" id="1.10.10.10">
    <property type="entry name" value="Winged helix-like DNA-binding domain superfamily/Winged helix DNA-binding domain"/>
    <property type="match status" value="1"/>
</dbReference>